<keyword evidence="3" id="KW-1185">Reference proteome</keyword>
<proteinExistence type="predicted"/>
<evidence type="ECO:0000313" key="2">
    <source>
        <dbReference type="EMBL" id="PPQ97603.1"/>
    </source>
</evidence>
<sequence>MPSPPQPLRGSTPRKRGSGSQPRCSQGNSTSASSLHSQAETGATTERLTQTPSRDVHVRFELADEERAASDTSATPQVQWRVALRRGRELMEGGCGKASQKPGSLS</sequence>
<organism evidence="2 3">
    <name type="scientific">Gymnopilus dilepis</name>
    <dbReference type="NCBI Taxonomy" id="231916"/>
    <lineage>
        <taxon>Eukaryota</taxon>
        <taxon>Fungi</taxon>
        <taxon>Dikarya</taxon>
        <taxon>Basidiomycota</taxon>
        <taxon>Agaricomycotina</taxon>
        <taxon>Agaricomycetes</taxon>
        <taxon>Agaricomycetidae</taxon>
        <taxon>Agaricales</taxon>
        <taxon>Agaricineae</taxon>
        <taxon>Hymenogastraceae</taxon>
        <taxon>Gymnopilus</taxon>
    </lineage>
</organism>
<dbReference type="Proteomes" id="UP000284706">
    <property type="component" value="Unassembled WGS sequence"/>
</dbReference>
<evidence type="ECO:0000256" key="1">
    <source>
        <dbReference type="SAM" id="MobiDB-lite"/>
    </source>
</evidence>
<comment type="caution">
    <text evidence="2">The sequence shown here is derived from an EMBL/GenBank/DDBJ whole genome shotgun (WGS) entry which is preliminary data.</text>
</comment>
<dbReference type="EMBL" id="NHYE01001222">
    <property type="protein sequence ID" value="PPQ97603.1"/>
    <property type="molecule type" value="Genomic_DNA"/>
</dbReference>
<accession>A0A409Y3P0</accession>
<feature type="compositionally biased region" description="Polar residues" evidence="1">
    <location>
        <begin position="18"/>
        <end position="53"/>
    </location>
</feature>
<feature type="region of interest" description="Disordered" evidence="1">
    <location>
        <begin position="1"/>
        <end position="55"/>
    </location>
</feature>
<dbReference type="InParanoid" id="A0A409Y3P0"/>
<reference evidence="2 3" key="1">
    <citation type="journal article" date="2018" name="Evol. Lett.">
        <title>Horizontal gene cluster transfer increased hallucinogenic mushroom diversity.</title>
        <authorList>
            <person name="Reynolds H.T."/>
            <person name="Vijayakumar V."/>
            <person name="Gluck-Thaler E."/>
            <person name="Korotkin H.B."/>
            <person name="Matheny P.B."/>
            <person name="Slot J.C."/>
        </authorList>
    </citation>
    <scope>NUCLEOTIDE SEQUENCE [LARGE SCALE GENOMIC DNA]</scope>
    <source>
        <strain evidence="2 3">SRW20</strain>
    </source>
</reference>
<dbReference type="AlphaFoldDB" id="A0A409Y3P0"/>
<evidence type="ECO:0000313" key="3">
    <source>
        <dbReference type="Proteomes" id="UP000284706"/>
    </source>
</evidence>
<gene>
    <name evidence="2" type="ORF">CVT26_002402</name>
</gene>
<protein>
    <submittedName>
        <fullName evidence="2">Uncharacterized protein</fullName>
    </submittedName>
</protein>
<name>A0A409Y3P0_9AGAR</name>